<dbReference type="InterPro" id="IPR003661">
    <property type="entry name" value="HisK_dim/P_dom"/>
</dbReference>
<evidence type="ECO:0000256" key="14">
    <source>
        <dbReference type="SAM" id="Phobius"/>
    </source>
</evidence>
<evidence type="ECO:0000256" key="9">
    <source>
        <dbReference type="ARBA" id="ARBA00022777"/>
    </source>
</evidence>
<evidence type="ECO:0000256" key="2">
    <source>
        <dbReference type="ARBA" id="ARBA00004651"/>
    </source>
</evidence>
<keyword evidence="5" id="KW-0597">Phosphoprotein</keyword>
<dbReference type="InterPro" id="IPR036097">
    <property type="entry name" value="HisK_dim/P_sf"/>
</dbReference>
<evidence type="ECO:0000256" key="6">
    <source>
        <dbReference type="ARBA" id="ARBA00022679"/>
    </source>
</evidence>
<proteinExistence type="predicted"/>
<dbReference type="SUPFAM" id="SSF158472">
    <property type="entry name" value="HAMP domain-like"/>
    <property type="match status" value="1"/>
</dbReference>
<keyword evidence="9" id="KW-0418">Kinase</keyword>
<dbReference type="PANTHER" id="PTHR45528">
    <property type="entry name" value="SENSOR HISTIDINE KINASE CPXA"/>
    <property type="match status" value="1"/>
</dbReference>
<feature type="transmembrane region" description="Helical" evidence="14">
    <location>
        <begin position="152"/>
        <end position="175"/>
    </location>
</feature>
<keyword evidence="13 14" id="KW-0472">Membrane</keyword>
<dbReference type="Pfam" id="PF00512">
    <property type="entry name" value="HisKA"/>
    <property type="match status" value="1"/>
</dbReference>
<dbReference type="CDD" id="cd00082">
    <property type="entry name" value="HisKA"/>
    <property type="match status" value="1"/>
</dbReference>
<dbReference type="GO" id="GO:0005524">
    <property type="term" value="F:ATP binding"/>
    <property type="evidence" value="ECO:0007669"/>
    <property type="project" value="UniProtKB-KW"/>
</dbReference>
<keyword evidence="7 14" id="KW-0812">Transmembrane</keyword>
<organism evidence="17 18">
    <name type="scientific">Clostridium bovifaecis</name>
    <dbReference type="NCBI Taxonomy" id="2184719"/>
    <lineage>
        <taxon>Bacteria</taxon>
        <taxon>Bacillati</taxon>
        <taxon>Bacillota</taxon>
        <taxon>Clostridia</taxon>
        <taxon>Eubacteriales</taxon>
        <taxon>Clostridiaceae</taxon>
        <taxon>Clostridium</taxon>
    </lineage>
</organism>
<dbReference type="InterPro" id="IPR004358">
    <property type="entry name" value="Sig_transdc_His_kin-like_C"/>
</dbReference>
<dbReference type="InterPro" id="IPR003594">
    <property type="entry name" value="HATPase_dom"/>
</dbReference>
<dbReference type="Gene3D" id="1.10.287.130">
    <property type="match status" value="1"/>
</dbReference>
<dbReference type="Pfam" id="PF02518">
    <property type="entry name" value="HATPase_c"/>
    <property type="match status" value="1"/>
</dbReference>
<dbReference type="SMART" id="SM00304">
    <property type="entry name" value="HAMP"/>
    <property type="match status" value="2"/>
</dbReference>
<evidence type="ECO:0000256" key="5">
    <source>
        <dbReference type="ARBA" id="ARBA00022553"/>
    </source>
</evidence>
<evidence type="ECO:0000256" key="3">
    <source>
        <dbReference type="ARBA" id="ARBA00012438"/>
    </source>
</evidence>
<dbReference type="AlphaFoldDB" id="A0A6I6FE29"/>
<evidence type="ECO:0000256" key="4">
    <source>
        <dbReference type="ARBA" id="ARBA00022475"/>
    </source>
</evidence>
<dbReference type="Proteomes" id="UP000422764">
    <property type="component" value="Chromosome"/>
</dbReference>
<evidence type="ECO:0000256" key="10">
    <source>
        <dbReference type="ARBA" id="ARBA00022840"/>
    </source>
</evidence>
<gene>
    <name evidence="17" type="ORF">GOM49_14445</name>
</gene>
<name>A0A6I6FE29_9CLOT</name>
<evidence type="ECO:0000256" key="12">
    <source>
        <dbReference type="ARBA" id="ARBA00023012"/>
    </source>
</evidence>
<reference evidence="17 18" key="1">
    <citation type="submission" date="2019-12" db="EMBL/GenBank/DDBJ databases">
        <title>Genome sequenceing of Clostridium bovifaecis.</title>
        <authorList>
            <person name="Yao Y."/>
        </authorList>
    </citation>
    <scope>NUCLEOTIDE SEQUENCE [LARGE SCALE GENOMIC DNA]</scope>
    <source>
        <strain evidence="17 18">BXX</strain>
    </source>
</reference>
<keyword evidence="18" id="KW-1185">Reference proteome</keyword>
<dbReference type="InterPro" id="IPR005467">
    <property type="entry name" value="His_kinase_dom"/>
</dbReference>
<dbReference type="CDD" id="cd06225">
    <property type="entry name" value="HAMP"/>
    <property type="match status" value="1"/>
</dbReference>
<dbReference type="SUPFAM" id="SSF55874">
    <property type="entry name" value="ATPase domain of HSP90 chaperone/DNA topoisomerase II/histidine kinase"/>
    <property type="match status" value="1"/>
</dbReference>
<keyword evidence="4" id="KW-1003">Cell membrane</keyword>
<keyword evidence="6" id="KW-0808">Transferase</keyword>
<feature type="transmembrane region" description="Helical" evidence="14">
    <location>
        <begin position="25"/>
        <end position="50"/>
    </location>
</feature>
<evidence type="ECO:0000313" key="18">
    <source>
        <dbReference type="Proteomes" id="UP000422764"/>
    </source>
</evidence>
<sequence>MGCRIQNGSLWRVTMNKITVKLIKYFAFIIALIIALCLIVSSVFLSKFYLESQYNVLESSAKEVYESLITGDLITDINISAVLIKDSSITPLTHGKMGVIPFLRSATTNDFETKGIFKNGMGTEFLYYKLSTNIGDIVVFQNNNYSSNYLNVVYIVLFFIFISAVILSIPLISFIGRKFTKPILELEKVASSISKGDFDVECSVETNDEIETLSNSLMKMAGDLKKKYQLQRDFIANVSHDFKTPLSVIRSYSEAISDGLLDDTSTIHYADEMIKEVDRLNALVMDLLQLSKLQDGAYSLNKELIILSDLVENCVNQFKPIMNKKGISIITSIEPLQINADRRSLQRVLYNFIDNAIKFSYEDSKIEIYTSDKKNSIKLSVKDYGRGIESHLLDEIWDKYYKNSESGGMGLGLPICREILKMHDFEYGAASSTKSGTEFYFFIPKDSILSNKG</sequence>
<dbReference type="FunFam" id="1.10.287.130:FF:000001">
    <property type="entry name" value="Two-component sensor histidine kinase"/>
    <property type="match status" value="1"/>
</dbReference>
<comment type="subcellular location">
    <subcellularLocation>
        <location evidence="2">Cell membrane</location>
        <topology evidence="2">Multi-pass membrane protein</topology>
    </subcellularLocation>
</comment>
<protein>
    <recommendedName>
        <fullName evidence="3">histidine kinase</fullName>
        <ecNumber evidence="3">2.7.13.3</ecNumber>
    </recommendedName>
</protein>
<dbReference type="InterPro" id="IPR003660">
    <property type="entry name" value="HAMP_dom"/>
</dbReference>
<keyword evidence="8" id="KW-0547">Nucleotide-binding</keyword>
<evidence type="ECO:0000256" key="11">
    <source>
        <dbReference type="ARBA" id="ARBA00022989"/>
    </source>
</evidence>
<dbReference type="PANTHER" id="PTHR45528:SF1">
    <property type="entry name" value="SENSOR HISTIDINE KINASE CPXA"/>
    <property type="match status" value="1"/>
</dbReference>
<evidence type="ECO:0000313" key="17">
    <source>
        <dbReference type="EMBL" id="QGU96135.1"/>
    </source>
</evidence>
<dbReference type="SMART" id="SM00387">
    <property type="entry name" value="HATPase_c"/>
    <property type="match status" value="1"/>
</dbReference>
<keyword evidence="12" id="KW-0902">Two-component regulatory system</keyword>
<evidence type="ECO:0000259" key="16">
    <source>
        <dbReference type="PROSITE" id="PS50885"/>
    </source>
</evidence>
<dbReference type="Gene3D" id="3.30.565.10">
    <property type="entry name" value="Histidine kinase-like ATPase, C-terminal domain"/>
    <property type="match status" value="1"/>
</dbReference>
<dbReference type="GO" id="GO:0005886">
    <property type="term" value="C:plasma membrane"/>
    <property type="evidence" value="ECO:0007669"/>
    <property type="project" value="UniProtKB-SubCell"/>
</dbReference>
<feature type="domain" description="HAMP" evidence="16">
    <location>
        <begin position="177"/>
        <end position="229"/>
    </location>
</feature>
<dbReference type="SUPFAM" id="SSF47384">
    <property type="entry name" value="Homodimeric domain of signal transducing histidine kinase"/>
    <property type="match status" value="1"/>
</dbReference>
<dbReference type="SMART" id="SM00388">
    <property type="entry name" value="HisKA"/>
    <property type="match status" value="1"/>
</dbReference>
<accession>A0A6I6FE29</accession>
<keyword evidence="11 14" id="KW-1133">Transmembrane helix</keyword>
<dbReference type="PROSITE" id="PS50885">
    <property type="entry name" value="HAMP"/>
    <property type="match status" value="1"/>
</dbReference>
<dbReference type="Gene3D" id="6.10.340.10">
    <property type="match status" value="1"/>
</dbReference>
<dbReference type="EMBL" id="CP046522">
    <property type="protein sequence ID" value="QGU96135.1"/>
    <property type="molecule type" value="Genomic_DNA"/>
</dbReference>
<dbReference type="PROSITE" id="PS50109">
    <property type="entry name" value="HIS_KIN"/>
    <property type="match status" value="1"/>
</dbReference>
<keyword evidence="10" id="KW-0067">ATP-binding</keyword>
<evidence type="ECO:0000256" key="13">
    <source>
        <dbReference type="ARBA" id="ARBA00023136"/>
    </source>
</evidence>
<evidence type="ECO:0000256" key="1">
    <source>
        <dbReference type="ARBA" id="ARBA00000085"/>
    </source>
</evidence>
<dbReference type="InterPro" id="IPR050398">
    <property type="entry name" value="HssS/ArlS-like"/>
</dbReference>
<evidence type="ECO:0000256" key="8">
    <source>
        <dbReference type="ARBA" id="ARBA00022741"/>
    </source>
</evidence>
<evidence type="ECO:0000259" key="15">
    <source>
        <dbReference type="PROSITE" id="PS50109"/>
    </source>
</evidence>
<feature type="domain" description="Histidine kinase" evidence="15">
    <location>
        <begin position="237"/>
        <end position="447"/>
    </location>
</feature>
<dbReference type="GO" id="GO:0000155">
    <property type="term" value="F:phosphorelay sensor kinase activity"/>
    <property type="evidence" value="ECO:0007669"/>
    <property type="project" value="InterPro"/>
</dbReference>
<comment type="catalytic activity">
    <reaction evidence="1">
        <text>ATP + protein L-histidine = ADP + protein N-phospho-L-histidine.</text>
        <dbReference type="EC" id="2.7.13.3"/>
    </reaction>
</comment>
<dbReference type="EC" id="2.7.13.3" evidence="3"/>
<evidence type="ECO:0000256" key="7">
    <source>
        <dbReference type="ARBA" id="ARBA00022692"/>
    </source>
</evidence>
<dbReference type="InterPro" id="IPR036890">
    <property type="entry name" value="HATPase_C_sf"/>
</dbReference>
<dbReference type="PRINTS" id="PR00344">
    <property type="entry name" value="BCTRLSENSOR"/>
</dbReference>
<dbReference type="Pfam" id="PF00672">
    <property type="entry name" value="HAMP"/>
    <property type="match status" value="1"/>
</dbReference>